<accession>A0A385JBD4</accession>
<sequence length="122" mass="13282">MTAPFLPSKSFDVKQASLHIGETSAYLEVYCGVRGSYVIFVPPAFVSSGSFLVGNEPLEFHVLRDTNSRFATYSLVCLAPSPRSCHVLHLHSPDGSHRRPAKRSGEVDLRVDAASKQCKSGC</sequence>
<evidence type="ECO:0000313" key="1">
    <source>
        <dbReference type="EMBL" id="AXY93795.1"/>
    </source>
</evidence>
<reference evidence="1" key="1">
    <citation type="journal article" date="2018" name="Virus Res.">
        <title>Genomic sequence and phylogenetic analyses of two novel orthoreovirus strains isolated from Pekin ducks in 2014 in Germany.</title>
        <authorList>
            <person name="Farkas S.L."/>
            <person name="Varga-Kugler R."/>
            <person name="Marton S."/>
            <person name="Lengyel G."/>
            <person name="Palya V."/>
            <person name="Banyai K."/>
        </authorList>
    </citation>
    <scope>NUCLEOTIDE SEQUENCE</scope>
    <source>
        <strain evidence="1">D2533/6/1-10</strain>
    </source>
</reference>
<proteinExistence type="predicted"/>
<organism evidence="1">
    <name type="scientific">Avian orthoreovirus</name>
    <dbReference type="NCBI Taxonomy" id="38170"/>
    <lineage>
        <taxon>Viruses</taxon>
        <taxon>Riboviria</taxon>
        <taxon>Orthornavirae</taxon>
        <taxon>Duplornaviricota</taxon>
        <taxon>Resentoviricetes</taxon>
        <taxon>Reovirales</taxon>
        <taxon>Spinareoviridae</taxon>
        <taxon>Orthoreovirus</taxon>
        <taxon>Orthoreovirus avis</taxon>
    </lineage>
</organism>
<protein>
    <submittedName>
        <fullName evidence="1">NS protein</fullName>
    </submittedName>
</protein>
<name>A0A385JBD4_9REOV</name>
<dbReference type="EMBL" id="MH520091">
    <property type="protein sequence ID" value="AXY93795.1"/>
    <property type="molecule type" value="Genomic_RNA"/>
</dbReference>